<dbReference type="Proteomes" id="UP000284403">
    <property type="component" value="Unassembled WGS sequence"/>
</dbReference>
<dbReference type="PANTHER" id="PTHR14374:SF0">
    <property type="entry name" value="TRAFFICKING PROTEIN PARTICLE COMPLEX SUBUNIT 11"/>
    <property type="match status" value="1"/>
</dbReference>
<comment type="caution">
    <text evidence="1">The sequence shown here is derived from an EMBL/GenBank/DDBJ whole genome shotgun (WGS) entry which is preliminary data.</text>
</comment>
<dbReference type="GeneID" id="40320020"/>
<proteinExistence type="predicted"/>
<organism evidence="1 2">
    <name type="scientific">Trypanosoma conorhini</name>
    <dbReference type="NCBI Taxonomy" id="83891"/>
    <lineage>
        <taxon>Eukaryota</taxon>
        <taxon>Discoba</taxon>
        <taxon>Euglenozoa</taxon>
        <taxon>Kinetoplastea</taxon>
        <taxon>Metakinetoplastina</taxon>
        <taxon>Trypanosomatida</taxon>
        <taxon>Trypanosomatidae</taxon>
        <taxon>Trypanosoma</taxon>
    </lineage>
</organism>
<evidence type="ECO:0000313" key="1">
    <source>
        <dbReference type="EMBL" id="RNF12697.1"/>
    </source>
</evidence>
<dbReference type="RefSeq" id="XP_029226590.1">
    <property type="nucleotide sequence ID" value="XM_029373286.1"/>
</dbReference>
<dbReference type="OrthoDB" id="6278596at2759"/>
<dbReference type="PANTHER" id="PTHR14374">
    <property type="entry name" value="FOIE GRAS"/>
    <property type="match status" value="1"/>
</dbReference>
<gene>
    <name evidence="1" type="ORF">Tco025E_06409</name>
</gene>
<name>A0A422P4P7_9TRYP</name>
<dbReference type="EMBL" id="MKKU01000434">
    <property type="protein sequence ID" value="RNF12697.1"/>
    <property type="molecule type" value="Genomic_DNA"/>
</dbReference>
<sequence>MSEKDLNGKGSLVINYVSGLYEFACDALQGKHKRRSEGLGKRYSAVLLDDIGPIARDHPLSVSLNCRCLRAGRYTAPILFYYNSVNYSDMEILKRIYLNILYPFSPTYTFLKVLPWMVTPVKREVLVRSETTLSVPDVSHFSIQHEKFTLRHSRCSTRDDVSTIQGNRDSLVYTAHTEMEGNSDNFTFTKGGEVVLLASMETQALQGLIVEDLDVVCTHSASLVSLTVGELPCHLEHLEVLTLSMKLRVLNVGKFSLGFIRMALAPSNGVQRIVSEFPLPEVKVADTPFALTLRCPSIAIIGTPFLISFDVTNKTEQVQNCELVVEKNDDCFLIAGRMQWSFCLAPNAIKSTELTLQPLRIGTIPLPYFYLRHFTGAVSGLGAACVSGSQRICVLPP</sequence>
<evidence type="ECO:0000313" key="2">
    <source>
        <dbReference type="Proteomes" id="UP000284403"/>
    </source>
</evidence>
<dbReference type="AlphaFoldDB" id="A0A422P4P7"/>
<protein>
    <recommendedName>
        <fullName evidence="3">Trafficking protein particle complex subunit 11 C-terminal domain-containing protein</fullName>
    </recommendedName>
</protein>
<keyword evidence="2" id="KW-1185">Reference proteome</keyword>
<accession>A0A422P4P7</accession>
<evidence type="ECO:0008006" key="3">
    <source>
        <dbReference type="Google" id="ProtNLM"/>
    </source>
</evidence>
<reference evidence="1 2" key="1">
    <citation type="journal article" date="2018" name="BMC Genomics">
        <title>Genomic comparison of Trypanosoma conorhini and Trypanosoma rangeli to Trypanosoma cruzi strains of high and low virulence.</title>
        <authorList>
            <person name="Bradwell K.R."/>
            <person name="Koparde V.N."/>
            <person name="Matveyev A.V."/>
            <person name="Serrano M.G."/>
            <person name="Alves J.M."/>
            <person name="Parikh H."/>
            <person name="Huang B."/>
            <person name="Lee V."/>
            <person name="Espinosa-Alvarez O."/>
            <person name="Ortiz P.A."/>
            <person name="Costa-Martins A.G."/>
            <person name="Teixeira M.M."/>
            <person name="Buck G.A."/>
        </authorList>
    </citation>
    <scope>NUCLEOTIDE SEQUENCE [LARGE SCALE GENOMIC DNA]</scope>
    <source>
        <strain evidence="1 2">025E</strain>
    </source>
</reference>